<dbReference type="PANTHER" id="PTHR33442:SF5">
    <property type="entry name" value="BIFUNCTIONAL TRANS-3-HYDROXY-L-PROLINE DEHYDRATASE_2-EPIMERASE"/>
    <property type="match status" value="1"/>
</dbReference>
<comment type="similarity">
    <text evidence="1">Belongs to the proline racemase family.</text>
</comment>
<keyword evidence="3" id="KW-1185">Reference proteome</keyword>
<dbReference type="Proteomes" id="UP000184052">
    <property type="component" value="Unassembled WGS sequence"/>
</dbReference>
<evidence type="ECO:0000256" key="1">
    <source>
        <dbReference type="ARBA" id="ARBA00007529"/>
    </source>
</evidence>
<evidence type="ECO:0000313" key="2">
    <source>
        <dbReference type="EMBL" id="SHJ13439.1"/>
    </source>
</evidence>
<protein>
    <submittedName>
        <fullName evidence="2">Proline racemase</fullName>
    </submittedName>
</protein>
<dbReference type="FunFam" id="3.10.310.10:FF:000005">
    <property type="entry name" value="Proline racemase"/>
    <property type="match status" value="1"/>
</dbReference>
<dbReference type="EMBL" id="FQZL01000011">
    <property type="protein sequence ID" value="SHJ13439.1"/>
    <property type="molecule type" value="Genomic_DNA"/>
</dbReference>
<dbReference type="Pfam" id="PF05544">
    <property type="entry name" value="Pro_racemase"/>
    <property type="match status" value="1"/>
</dbReference>
<reference evidence="2 3" key="1">
    <citation type="submission" date="2016-11" db="EMBL/GenBank/DDBJ databases">
        <authorList>
            <person name="Jaros S."/>
            <person name="Januszkiewicz K."/>
            <person name="Wedrychowicz H."/>
        </authorList>
    </citation>
    <scope>NUCLEOTIDE SEQUENCE [LARGE SCALE GENOMIC DNA]</scope>
    <source>
        <strain evidence="2 3">DSM 17477</strain>
    </source>
</reference>
<accession>A0A1M6GU50</accession>
<dbReference type="PANTHER" id="PTHR33442">
    <property type="entry name" value="TRANS-3-HYDROXY-L-PROLINE DEHYDRATASE"/>
    <property type="match status" value="1"/>
</dbReference>
<proteinExistence type="inferred from homology"/>
<dbReference type="RefSeq" id="WP_073049280.1">
    <property type="nucleotide sequence ID" value="NZ_FQZL01000011.1"/>
</dbReference>
<dbReference type="GO" id="GO:0047580">
    <property type="term" value="F:4-hydroxyproline epimerase activity"/>
    <property type="evidence" value="ECO:0007669"/>
    <property type="project" value="TreeGrafter"/>
</dbReference>
<dbReference type="Gene3D" id="3.10.310.10">
    <property type="entry name" value="Diaminopimelate Epimerase, Chain A, domain 1"/>
    <property type="match status" value="2"/>
</dbReference>
<dbReference type="InterPro" id="IPR008794">
    <property type="entry name" value="Pro_racemase_fam"/>
</dbReference>
<dbReference type="AlphaFoldDB" id="A0A1M6GU50"/>
<organism evidence="2 3">
    <name type="scientific">Dethiosulfatibacter aminovorans DSM 17477</name>
    <dbReference type="NCBI Taxonomy" id="1121476"/>
    <lineage>
        <taxon>Bacteria</taxon>
        <taxon>Bacillati</taxon>
        <taxon>Bacillota</taxon>
        <taxon>Tissierellia</taxon>
        <taxon>Dethiosulfatibacter</taxon>
    </lineage>
</organism>
<dbReference type="OrthoDB" id="181267at2"/>
<dbReference type="PIRSF" id="PIRSF029792">
    <property type="entry name" value="Pro_racemase"/>
    <property type="match status" value="1"/>
</dbReference>
<gene>
    <name evidence="2" type="ORF">SAMN02745751_01838</name>
</gene>
<name>A0A1M6GU50_9FIRM</name>
<dbReference type="SFLD" id="SFLDS00028">
    <property type="entry name" value="Proline_Racemase"/>
    <property type="match status" value="1"/>
</dbReference>
<evidence type="ECO:0000313" key="3">
    <source>
        <dbReference type="Proteomes" id="UP000184052"/>
    </source>
</evidence>
<sequence>MKIGNIFPAIDTNTGGEPTRTILGGIPHIPGITMSEKMLYMEKNKDWIRRMLMLEPRGNEVMSGAYLTPPCSEGADIGVIYIEVGCYLPMCGHDTIGVTTALIESGIVEAKEPYTYINLDTPVGIVKVKAEVEDYKVKDVYFENVPSFVFAQDVEVDVPELGKVTLDISYGGNFFAIVEAADVGLRVNPESAKEIVRKGNLIKDAVNEQVKVYHPENEFMNEVTHVEFSDVPSVEGADKRNAVVIIPGSIDRSPCGTGTSAKLASLYAKGEIGIDEIFVHESIISSTFKCRIKKTTKVGEFDAIIPEIGGNAFVTGINTYTIDRDDPIKYGFRID</sequence>
<dbReference type="SUPFAM" id="SSF54506">
    <property type="entry name" value="Diaminopimelate epimerase-like"/>
    <property type="match status" value="1"/>
</dbReference>
<dbReference type="STRING" id="1121476.SAMN02745751_01838"/>